<evidence type="ECO:0000256" key="5">
    <source>
        <dbReference type="SAM" id="Phobius"/>
    </source>
</evidence>
<dbReference type="Proteomes" id="UP000229044">
    <property type="component" value="Unassembled WGS sequence"/>
</dbReference>
<organism evidence="6 7">
    <name type="scientific">Marinobacter guineae</name>
    <dbReference type="NCBI Taxonomy" id="432303"/>
    <lineage>
        <taxon>Bacteria</taxon>
        <taxon>Pseudomonadati</taxon>
        <taxon>Pseudomonadota</taxon>
        <taxon>Gammaproteobacteria</taxon>
        <taxon>Pseudomonadales</taxon>
        <taxon>Marinobacteraceae</taxon>
        <taxon>Marinobacter</taxon>
    </lineage>
</organism>
<dbReference type="AlphaFoldDB" id="A0A2G1VE30"/>
<feature type="transmembrane region" description="Helical" evidence="5">
    <location>
        <begin position="45"/>
        <end position="65"/>
    </location>
</feature>
<evidence type="ECO:0000256" key="3">
    <source>
        <dbReference type="ARBA" id="ARBA00022989"/>
    </source>
</evidence>
<keyword evidence="3 5" id="KW-1133">Transmembrane helix</keyword>
<evidence type="ECO:0000313" key="7">
    <source>
        <dbReference type="Proteomes" id="UP000229044"/>
    </source>
</evidence>
<evidence type="ECO:0000256" key="4">
    <source>
        <dbReference type="ARBA" id="ARBA00023136"/>
    </source>
</evidence>
<proteinExistence type="predicted"/>
<comment type="caution">
    <text evidence="6">The sequence shown here is derived from an EMBL/GenBank/DDBJ whole genome shotgun (WGS) entry which is preliminary data.</text>
</comment>
<evidence type="ECO:0000256" key="1">
    <source>
        <dbReference type="ARBA" id="ARBA00022475"/>
    </source>
</evidence>
<sequence length="66" mass="7666">MLHELSFGGMLFSPLLVLVPMAFILSAVTRLALHRLDLRRYIWKQAWFDVASFVCYLAMIVYLFGN</sequence>
<accession>A0A2G1VE30</accession>
<evidence type="ECO:0000256" key="2">
    <source>
        <dbReference type="ARBA" id="ARBA00022692"/>
    </source>
</evidence>
<keyword evidence="7" id="KW-1185">Reference proteome</keyword>
<dbReference type="EMBL" id="NTFI01000003">
    <property type="protein sequence ID" value="PHQ24942.1"/>
    <property type="molecule type" value="Genomic_DNA"/>
</dbReference>
<name>A0A2G1VE30_9GAMM</name>
<dbReference type="Pfam" id="PF07869">
    <property type="entry name" value="DUF1656"/>
    <property type="match status" value="1"/>
</dbReference>
<evidence type="ECO:0000313" key="6">
    <source>
        <dbReference type="EMBL" id="PHQ24942.1"/>
    </source>
</evidence>
<keyword evidence="2 5" id="KW-0812">Transmembrane</keyword>
<dbReference type="OrthoDB" id="7021192at2"/>
<keyword evidence="4 5" id="KW-0472">Membrane</keyword>
<protein>
    <submittedName>
        <fullName evidence="6">DUF1656 domain-containing protein</fullName>
    </submittedName>
</protein>
<reference evidence="6 7" key="1">
    <citation type="submission" date="2017-09" db="EMBL/GenBank/DDBJ databases">
        <title>The draft genome sequences of Marinobacter guineae M3B.</title>
        <authorList>
            <person name="Cao J."/>
        </authorList>
    </citation>
    <scope>NUCLEOTIDE SEQUENCE [LARGE SCALE GENOMIC DNA]</scope>
    <source>
        <strain evidence="6 7">M3B</strain>
    </source>
</reference>
<dbReference type="RefSeq" id="WP_099618258.1">
    <property type="nucleotide sequence ID" value="NZ_KZ319340.1"/>
</dbReference>
<gene>
    <name evidence="6" type="ORF">CLH62_11320</name>
</gene>
<feature type="transmembrane region" description="Helical" evidence="5">
    <location>
        <begin position="12"/>
        <end position="33"/>
    </location>
</feature>
<dbReference type="InterPro" id="IPR012451">
    <property type="entry name" value="DUF1656"/>
</dbReference>
<keyword evidence="1" id="KW-1003">Cell membrane</keyword>